<dbReference type="InterPro" id="IPR036390">
    <property type="entry name" value="WH_DNA-bd_sf"/>
</dbReference>
<keyword evidence="4" id="KW-0804">Transcription</keyword>
<evidence type="ECO:0000313" key="7">
    <source>
        <dbReference type="Proteomes" id="UP000184170"/>
    </source>
</evidence>
<keyword evidence="2" id="KW-0805">Transcription regulation</keyword>
<dbReference type="GO" id="GO:0003700">
    <property type="term" value="F:DNA-binding transcription factor activity"/>
    <property type="evidence" value="ECO:0007669"/>
    <property type="project" value="InterPro"/>
</dbReference>
<comment type="similarity">
    <text evidence="1">Belongs to the LysR transcriptional regulatory family.</text>
</comment>
<dbReference type="STRING" id="494016.SAMN04487965_0264"/>
<sequence>MQKTTLEQWRMFKAVVDYGGFSQAAQAVHKSQSTVHHAVGKLEESLGTPLFRLEGRKAILTDNGELLLRRGRFLLEEVERIETVAESLSTGVEASLSIAVDSAFPQELVFCVLESISIKFPQLKVEVVETVLSGANEAIAERRATLGISPIMMDSGLNEEICQVEFVAVANQGHPLHLLGRPLTNEDLKTHRQIVVRDSSTGASVSAGWLGSEQRWTVSHMRTSVDLVCKGLGYAWLPLPSIQQYLDEGLLLPLNLERGSRRTVPFYLNYADSDSLGPAARELLGELRYQTMDMPT</sequence>
<evidence type="ECO:0000313" key="6">
    <source>
        <dbReference type="EMBL" id="SHE60910.1"/>
    </source>
</evidence>
<dbReference type="SUPFAM" id="SSF53850">
    <property type="entry name" value="Periplasmic binding protein-like II"/>
    <property type="match status" value="1"/>
</dbReference>
<dbReference type="InterPro" id="IPR005119">
    <property type="entry name" value="LysR_subst-bd"/>
</dbReference>
<evidence type="ECO:0000256" key="3">
    <source>
        <dbReference type="ARBA" id="ARBA00023125"/>
    </source>
</evidence>
<evidence type="ECO:0000259" key="5">
    <source>
        <dbReference type="PROSITE" id="PS50931"/>
    </source>
</evidence>
<dbReference type="PROSITE" id="PS50931">
    <property type="entry name" value="HTH_LYSR"/>
    <property type="match status" value="1"/>
</dbReference>
<dbReference type="SUPFAM" id="SSF46785">
    <property type="entry name" value="Winged helix' DNA-binding domain"/>
    <property type="match status" value="1"/>
</dbReference>
<keyword evidence="7" id="KW-1185">Reference proteome</keyword>
<dbReference type="InterPro" id="IPR000847">
    <property type="entry name" value="LysR_HTH_N"/>
</dbReference>
<protein>
    <submittedName>
        <fullName evidence="6">DNA-binding transcriptional regulator, LysR family</fullName>
    </submittedName>
</protein>
<keyword evidence="3 6" id="KW-0238">DNA-binding</keyword>
<accession>A0A1M4UWD0</accession>
<dbReference type="GO" id="GO:0000976">
    <property type="term" value="F:transcription cis-regulatory region binding"/>
    <property type="evidence" value="ECO:0007669"/>
    <property type="project" value="TreeGrafter"/>
</dbReference>
<dbReference type="OrthoDB" id="6988449at2"/>
<name>A0A1M4UWD0_9GAMM</name>
<dbReference type="InterPro" id="IPR036388">
    <property type="entry name" value="WH-like_DNA-bd_sf"/>
</dbReference>
<dbReference type="AlphaFoldDB" id="A0A1M4UWD0"/>
<dbReference type="Gene3D" id="1.10.10.10">
    <property type="entry name" value="Winged helix-like DNA-binding domain superfamily/Winged helix DNA-binding domain"/>
    <property type="match status" value="1"/>
</dbReference>
<dbReference type="PANTHER" id="PTHR30126">
    <property type="entry name" value="HTH-TYPE TRANSCRIPTIONAL REGULATOR"/>
    <property type="match status" value="1"/>
</dbReference>
<organism evidence="6 7">
    <name type="scientific">Microbulbifer donghaiensis</name>
    <dbReference type="NCBI Taxonomy" id="494016"/>
    <lineage>
        <taxon>Bacteria</taxon>
        <taxon>Pseudomonadati</taxon>
        <taxon>Pseudomonadota</taxon>
        <taxon>Gammaproteobacteria</taxon>
        <taxon>Cellvibrionales</taxon>
        <taxon>Microbulbiferaceae</taxon>
        <taxon>Microbulbifer</taxon>
    </lineage>
</organism>
<proteinExistence type="inferred from homology"/>
<gene>
    <name evidence="6" type="ORF">SAMN04487965_0264</name>
</gene>
<evidence type="ECO:0000256" key="4">
    <source>
        <dbReference type="ARBA" id="ARBA00023163"/>
    </source>
</evidence>
<reference evidence="7" key="1">
    <citation type="submission" date="2016-11" db="EMBL/GenBank/DDBJ databases">
        <authorList>
            <person name="Varghese N."/>
            <person name="Submissions S."/>
        </authorList>
    </citation>
    <scope>NUCLEOTIDE SEQUENCE [LARGE SCALE GENOMIC DNA]</scope>
    <source>
        <strain evidence="7">CGMCC 1.7063</strain>
    </source>
</reference>
<dbReference type="Pfam" id="PF00126">
    <property type="entry name" value="HTH_1"/>
    <property type="match status" value="1"/>
</dbReference>
<dbReference type="PANTHER" id="PTHR30126:SF88">
    <property type="entry name" value="TRANSCRIPTIONAL REGULATOR-RELATED"/>
    <property type="match status" value="1"/>
</dbReference>
<dbReference type="Pfam" id="PF03466">
    <property type="entry name" value="LysR_substrate"/>
    <property type="match status" value="1"/>
</dbReference>
<feature type="domain" description="HTH lysR-type" evidence="5">
    <location>
        <begin position="4"/>
        <end position="61"/>
    </location>
</feature>
<evidence type="ECO:0000256" key="2">
    <source>
        <dbReference type="ARBA" id="ARBA00023015"/>
    </source>
</evidence>
<evidence type="ECO:0000256" key="1">
    <source>
        <dbReference type="ARBA" id="ARBA00009437"/>
    </source>
</evidence>
<dbReference type="Proteomes" id="UP000184170">
    <property type="component" value="Unassembled WGS sequence"/>
</dbReference>
<dbReference type="RefSeq" id="WP_073270699.1">
    <property type="nucleotide sequence ID" value="NZ_FQVA01000001.1"/>
</dbReference>
<dbReference type="Gene3D" id="3.40.190.290">
    <property type="match status" value="1"/>
</dbReference>
<dbReference type="EMBL" id="FQVA01000001">
    <property type="protein sequence ID" value="SHE60910.1"/>
    <property type="molecule type" value="Genomic_DNA"/>
</dbReference>